<dbReference type="EMBL" id="JBHSUS010000001">
    <property type="protein sequence ID" value="MFC6438552.1"/>
    <property type="molecule type" value="Genomic_DNA"/>
</dbReference>
<reference evidence="2" key="3">
    <citation type="submission" date="2024-09" db="EMBL/GenBank/DDBJ databases">
        <authorList>
            <person name="Sun Q."/>
            <person name="Mori K."/>
        </authorList>
    </citation>
    <scope>NUCLEOTIDE SEQUENCE</scope>
    <source>
        <strain evidence="2">KCTC 42143</strain>
    </source>
</reference>
<dbReference type="EMBL" id="JBHSUS010000001">
    <property type="protein sequence ID" value="MFC6441719.1"/>
    <property type="molecule type" value="Genomic_DNA"/>
</dbReference>
<name>A0ABW1XPZ7_9ALTE</name>
<protein>
    <recommendedName>
        <fullName evidence="4">Solute-binding protein family 3/N-terminal domain-containing protein</fullName>
    </recommendedName>
</protein>
<reference evidence="2" key="1">
    <citation type="journal article" date="2014" name="Int. J. Syst. Evol. Microbiol.">
        <title>Complete genome of a new Firmicutes species belonging to the dominant human colonic microbiota ('Ruminococcus bicirculans') reveals two chromosomes and a selective capacity to utilize plant glucans.</title>
        <authorList>
            <consortium name="NISC Comparative Sequencing Program"/>
            <person name="Wegmann U."/>
            <person name="Louis P."/>
            <person name="Goesmann A."/>
            <person name="Henrissat B."/>
            <person name="Duncan S.H."/>
            <person name="Flint H.J."/>
        </authorList>
    </citation>
    <scope>NUCLEOTIDE SEQUENCE</scope>
    <source>
        <strain evidence="2">KCTC 42143</strain>
    </source>
</reference>
<reference evidence="3" key="2">
    <citation type="journal article" date="2019" name="Int. J. Syst. Evol. Microbiol.">
        <title>The Global Catalogue of Microorganisms (GCM) 10K type strain sequencing project: providing services to taxonomists for standard genome sequencing and annotation.</title>
        <authorList>
            <consortium name="The Broad Institute Genomics Platform"/>
            <consortium name="The Broad Institute Genome Sequencing Center for Infectious Disease"/>
            <person name="Wu L."/>
            <person name="Ma J."/>
        </authorList>
    </citation>
    <scope>NUCLEOTIDE SEQUENCE [LARGE SCALE GENOMIC DNA]</scope>
    <source>
        <strain evidence="3">CGMCC 1.16031</strain>
    </source>
</reference>
<proteinExistence type="predicted"/>
<sequence>MLSAVIAASLWLASEQSPPTVTLGVLVFPPEVVINPDTGECEGNAIKKVRELLTPFIVHTECAPPARIFKMIEHGEVDLTINIKSTPAVKDFVEFVDPAYRYLTLNLYGHQGFDTPGTVAAIRGFDYHGYRTNLTNQDFIFVDLPTSIDAISMFTRQRTDYLLSYESPAKALRAYFPDDTRTQTLMKVPTHLAISKVSPYRMQLIKHLNNLYQTQKFETFERYTVE</sequence>
<organism evidence="2 3">
    <name type="scientific">Pseudobowmanella zhangzhouensis</name>
    <dbReference type="NCBI Taxonomy" id="1537679"/>
    <lineage>
        <taxon>Bacteria</taxon>
        <taxon>Pseudomonadati</taxon>
        <taxon>Pseudomonadota</taxon>
        <taxon>Gammaproteobacteria</taxon>
        <taxon>Alteromonadales</taxon>
        <taxon>Alteromonadaceae</taxon>
    </lineage>
</organism>
<comment type="caution">
    <text evidence="2">The sequence shown here is derived from an EMBL/GenBank/DDBJ whole genome shotgun (WGS) entry which is preliminary data.</text>
</comment>
<dbReference type="SUPFAM" id="SSF53850">
    <property type="entry name" value="Periplasmic binding protein-like II"/>
    <property type="match status" value="1"/>
</dbReference>
<evidence type="ECO:0000313" key="3">
    <source>
        <dbReference type="Proteomes" id="UP001596364"/>
    </source>
</evidence>
<evidence type="ECO:0008006" key="4">
    <source>
        <dbReference type="Google" id="ProtNLM"/>
    </source>
</evidence>
<dbReference type="RefSeq" id="WP_131259566.1">
    <property type="nucleotide sequence ID" value="NZ_JBHSUS010000001.1"/>
</dbReference>
<keyword evidence="3" id="KW-1185">Reference proteome</keyword>
<evidence type="ECO:0000313" key="1">
    <source>
        <dbReference type="EMBL" id="MFC6438552.1"/>
    </source>
</evidence>
<accession>A0ABW1XPZ7</accession>
<evidence type="ECO:0000313" key="2">
    <source>
        <dbReference type="EMBL" id="MFC6441719.1"/>
    </source>
</evidence>
<gene>
    <name evidence="1" type="ORF">ACFP85_00035</name>
    <name evidence="2" type="ORF">ACFP85_16340</name>
</gene>
<dbReference type="Proteomes" id="UP001596364">
    <property type="component" value="Unassembled WGS sequence"/>
</dbReference>